<evidence type="ECO:0000256" key="1">
    <source>
        <dbReference type="ARBA" id="ARBA00022691"/>
    </source>
</evidence>
<feature type="binding site" evidence="6">
    <location>
        <position position="156"/>
    </location>
    <ligand>
        <name>(3R)-3-methyl-D-ornithine</name>
        <dbReference type="ChEBI" id="CHEBI:64642"/>
    </ligand>
</feature>
<feature type="domain" description="Radical SAM core" evidence="7">
    <location>
        <begin position="67"/>
        <end position="283"/>
    </location>
</feature>
<evidence type="ECO:0000256" key="5">
    <source>
        <dbReference type="PIRSR" id="PIRSR004762-1"/>
    </source>
</evidence>
<keyword evidence="3 5" id="KW-0408">Iron</keyword>
<keyword evidence="9" id="KW-1185">Reference proteome</keyword>
<proteinExistence type="predicted"/>
<evidence type="ECO:0000313" key="9">
    <source>
        <dbReference type="Proteomes" id="UP000003100"/>
    </source>
</evidence>
<dbReference type="Proteomes" id="UP000003100">
    <property type="component" value="Unassembled WGS sequence"/>
</dbReference>
<dbReference type="SFLD" id="SFLDG01280">
    <property type="entry name" value="HydE/PylB-like"/>
    <property type="match status" value="1"/>
</dbReference>
<dbReference type="PANTHER" id="PTHR43726:SF1">
    <property type="entry name" value="BIOTIN SYNTHASE"/>
    <property type="match status" value="1"/>
</dbReference>
<gene>
    <name evidence="8" type="ORF">RUMHYD_01020</name>
</gene>
<evidence type="ECO:0000256" key="4">
    <source>
        <dbReference type="ARBA" id="ARBA00023014"/>
    </source>
</evidence>
<dbReference type="InterPro" id="IPR034422">
    <property type="entry name" value="HydE/PylB-like"/>
</dbReference>
<dbReference type="SUPFAM" id="SSF102114">
    <property type="entry name" value="Radical SAM enzymes"/>
    <property type="match status" value="1"/>
</dbReference>
<feature type="binding site" evidence="5">
    <location>
        <position position="85"/>
    </location>
    <ligand>
        <name>[4Fe-4S] cluster</name>
        <dbReference type="ChEBI" id="CHEBI:49883"/>
        <note>4Fe-4S-S-AdoMet</note>
    </ligand>
</feature>
<dbReference type="eggNOG" id="COG0502">
    <property type="taxonomic scope" value="Bacteria"/>
</dbReference>
<evidence type="ECO:0000256" key="2">
    <source>
        <dbReference type="ARBA" id="ARBA00022723"/>
    </source>
</evidence>
<dbReference type="InterPro" id="IPR013785">
    <property type="entry name" value="Aldolase_TIM"/>
</dbReference>
<name>C0CJK0_BLAHS</name>
<keyword evidence="1 5" id="KW-0949">S-adenosyl-L-methionine</keyword>
<keyword evidence="4 5" id="KW-0411">Iron-sulfur</keyword>
<comment type="caution">
    <text evidence="8">The sequence shown here is derived from an EMBL/GenBank/DDBJ whole genome shotgun (WGS) entry which is preliminary data.</text>
</comment>
<dbReference type="SFLD" id="SFLDS00029">
    <property type="entry name" value="Radical_SAM"/>
    <property type="match status" value="1"/>
</dbReference>
<dbReference type="CDD" id="cd01335">
    <property type="entry name" value="Radical_SAM"/>
    <property type="match status" value="1"/>
</dbReference>
<reference evidence="8 9" key="2">
    <citation type="submission" date="2009-02" db="EMBL/GenBank/DDBJ databases">
        <title>Draft genome sequence of Blautia hydrogenotrophica DSM 10507 (Ruminococcus hydrogenotrophicus DSM 10507).</title>
        <authorList>
            <person name="Sudarsanam P."/>
            <person name="Ley R."/>
            <person name="Guruge J."/>
            <person name="Turnbaugh P.J."/>
            <person name="Mahowald M."/>
            <person name="Liep D."/>
            <person name="Gordon J."/>
        </authorList>
    </citation>
    <scope>NUCLEOTIDE SEQUENCE [LARGE SCALE GENOMIC DNA]</scope>
    <source>
        <strain evidence="9">DSM 10507 / JCM 14656 / S5a33</strain>
    </source>
</reference>
<dbReference type="SFLD" id="SFLDG01060">
    <property type="entry name" value="BATS_domain_containing"/>
    <property type="match status" value="1"/>
</dbReference>
<dbReference type="GO" id="GO:0046872">
    <property type="term" value="F:metal ion binding"/>
    <property type="evidence" value="ECO:0007669"/>
    <property type="project" value="UniProtKB-KW"/>
</dbReference>
<dbReference type="Pfam" id="PF04055">
    <property type="entry name" value="Radical_SAM"/>
    <property type="match status" value="1"/>
</dbReference>
<accession>C0CJK0</accession>
<feature type="binding site" evidence="6">
    <location>
        <position position="181"/>
    </location>
    <ligand>
        <name>S-adenosyl-L-methionine</name>
        <dbReference type="ChEBI" id="CHEBI:59789"/>
    </ligand>
</feature>
<evidence type="ECO:0000313" key="8">
    <source>
        <dbReference type="EMBL" id="EEG50046.1"/>
    </source>
</evidence>
<dbReference type="AlphaFoldDB" id="C0CJK0"/>
<dbReference type="InterPro" id="IPR024021">
    <property type="entry name" value="FeFe-hyd_HydE_rSAM"/>
</dbReference>
<dbReference type="SFLD" id="SFLDF00348">
    <property type="entry name" value="FeFe_hydrogenase_maturase_(Hyd"/>
    <property type="match status" value="1"/>
</dbReference>
<dbReference type="InterPro" id="IPR058240">
    <property type="entry name" value="rSAM_sf"/>
</dbReference>
<keyword evidence="2" id="KW-0479">Metal-binding</keyword>
<comment type="cofactor">
    <cofactor evidence="5">
        <name>[4Fe-4S] cluster</name>
        <dbReference type="ChEBI" id="CHEBI:49883"/>
    </cofactor>
    <text evidence="5">Binds 1 [4Fe-4S] cluster. The cluster is coordinated with 3 cysteines and an exchangeable S-adenosyl-L-methionine.</text>
</comment>
<organism evidence="8 9">
    <name type="scientific">Blautia hydrogenotrophica (strain DSM 10507 / JCM 14656 / S5a33)</name>
    <name type="common">Ruminococcus hydrogenotrophicus</name>
    <dbReference type="NCBI Taxonomy" id="476272"/>
    <lineage>
        <taxon>Bacteria</taxon>
        <taxon>Bacillati</taxon>
        <taxon>Bacillota</taxon>
        <taxon>Clostridia</taxon>
        <taxon>Lachnospirales</taxon>
        <taxon>Lachnospiraceae</taxon>
        <taxon>Blautia</taxon>
    </lineage>
</organism>
<feature type="binding site" evidence="6">
    <location>
        <position position="201"/>
    </location>
    <ligand>
        <name>S-adenosyl-L-methionine</name>
        <dbReference type="ChEBI" id="CHEBI:59789"/>
    </ligand>
</feature>
<keyword evidence="5" id="KW-0004">4Fe-4S</keyword>
<evidence type="ECO:0000259" key="7">
    <source>
        <dbReference type="PROSITE" id="PS51918"/>
    </source>
</evidence>
<feature type="binding site" evidence="5">
    <location>
        <position position="88"/>
    </location>
    <ligand>
        <name>[4Fe-4S] cluster</name>
        <dbReference type="ChEBI" id="CHEBI:49883"/>
        <note>4Fe-4S-S-AdoMet</note>
    </ligand>
</feature>
<dbReference type="PANTHER" id="PTHR43726">
    <property type="entry name" value="3-METHYLORNITHINE SYNTHASE"/>
    <property type="match status" value="1"/>
</dbReference>
<dbReference type="Gene3D" id="3.20.20.70">
    <property type="entry name" value="Aldolase class I"/>
    <property type="match status" value="1"/>
</dbReference>
<dbReference type="PATRIC" id="fig|476272.21.peg.2367"/>
<dbReference type="PIRSF" id="PIRSF004762">
    <property type="entry name" value="CHP00423"/>
    <property type="match status" value="1"/>
</dbReference>
<dbReference type="GO" id="GO:0051539">
    <property type="term" value="F:4 iron, 4 sulfur cluster binding"/>
    <property type="evidence" value="ECO:0007669"/>
    <property type="project" value="UniProtKB-KW"/>
</dbReference>
<evidence type="ECO:0000256" key="3">
    <source>
        <dbReference type="ARBA" id="ARBA00023004"/>
    </source>
</evidence>
<dbReference type="NCBIfam" id="TIGR03956">
    <property type="entry name" value="rSAM_HydE"/>
    <property type="match status" value="1"/>
</dbReference>
<protein>
    <recommendedName>
        <fullName evidence="7">Radical SAM core domain-containing protein</fullName>
    </recommendedName>
</protein>
<feature type="binding site" evidence="5">
    <location>
        <position position="81"/>
    </location>
    <ligand>
        <name>[4Fe-4S] cluster</name>
        <dbReference type="ChEBI" id="CHEBI:49883"/>
        <note>4Fe-4S-S-AdoMet</note>
    </ligand>
</feature>
<dbReference type="HOGENOM" id="CLU_033172_0_1_9"/>
<dbReference type="EMBL" id="ACBZ01000044">
    <property type="protein sequence ID" value="EEG50046.1"/>
    <property type="molecule type" value="Genomic_DNA"/>
</dbReference>
<dbReference type="SMART" id="SM00729">
    <property type="entry name" value="Elp3"/>
    <property type="match status" value="1"/>
</dbReference>
<sequence length="368" mass="42015">MGAGSGLAHFLWDRGNFMTNREKIDWLAKGQLLSEEELAGLLRSKTEEDRLYAAGLARTLTDRYYGRKIYFRGLIEFTNYCKNNCYYCGIRAGNANVVRYRMKPEEIYACCDWGYRAGFRTFVLQGGEDPYFDDEKIVELVSTIRDRYPDCAITLSIGEKSKESYQRYFDAGANRYLLRHETACPEHYRKLHPPQLSLENRLRCLRDLKDIGYQTGCGMMVGSPYQTEENLAQDLLYIGEFRPEMVGIGPFIPHHDTCFRDCQAGTLEDTLFLLSLIRLIHPRVLLPATTALGTIVADGREQGILAGANVVMPNISPTDMRKNYLLYDNKIGTQDDAAESQRRLEESIAAIGYQVVSDRGDYCWEDKV</sequence>
<dbReference type="GO" id="GO:0016740">
    <property type="term" value="F:transferase activity"/>
    <property type="evidence" value="ECO:0007669"/>
    <property type="project" value="TreeGrafter"/>
</dbReference>
<dbReference type="InterPro" id="IPR006638">
    <property type="entry name" value="Elp3/MiaA/NifB-like_rSAM"/>
</dbReference>
<reference evidence="8 9" key="1">
    <citation type="submission" date="2009-01" db="EMBL/GenBank/DDBJ databases">
        <authorList>
            <person name="Fulton L."/>
            <person name="Clifton S."/>
            <person name="Fulton B."/>
            <person name="Xu J."/>
            <person name="Minx P."/>
            <person name="Pepin K.H."/>
            <person name="Johnson M."/>
            <person name="Bhonagiri V."/>
            <person name="Nash W.E."/>
            <person name="Mardis E.R."/>
            <person name="Wilson R.K."/>
        </authorList>
    </citation>
    <scope>NUCLEOTIDE SEQUENCE [LARGE SCALE GENOMIC DNA]</scope>
    <source>
        <strain evidence="9">DSM 10507 / JCM 14656 / S5a33</strain>
    </source>
</reference>
<evidence type="ECO:0000256" key="6">
    <source>
        <dbReference type="PIRSR" id="PIRSR004762-2"/>
    </source>
</evidence>
<dbReference type="InterPro" id="IPR007197">
    <property type="entry name" value="rSAM"/>
</dbReference>
<dbReference type="PROSITE" id="PS51918">
    <property type="entry name" value="RADICAL_SAM"/>
    <property type="match status" value="1"/>
</dbReference>